<dbReference type="InterPro" id="IPR034733">
    <property type="entry name" value="AcCoA_carboxyl_beta"/>
</dbReference>
<protein>
    <submittedName>
        <fullName evidence="22">Acetyl-CoA carboxylase</fullName>
    </submittedName>
</protein>
<keyword evidence="3" id="KW-0444">Lipid biosynthesis</keyword>
<dbReference type="InterPro" id="IPR011054">
    <property type="entry name" value="Rudment_hybrid_motif"/>
</dbReference>
<feature type="region of interest" description="Disordered" evidence="15">
    <location>
        <begin position="1399"/>
        <end position="1464"/>
    </location>
</feature>
<feature type="compositionally biased region" description="Basic and acidic residues" evidence="15">
    <location>
        <begin position="1409"/>
        <end position="1424"/>
    </location>
</feature>
<dbReference type="Gene3D" id="2.40.50.100">
    <property type="match status" value="1"/>
</dbReference>
<dbReference type="Gene3D" id="3.30.1490.20">
    <property type="entry name" value="ATP-grasp fold, A domain"/>
    <property type="match status" value="1"/>
</dbReference>
<comment type="catalytic activity">
    <reaction evidence="12">
        <text>hydrogencarbonate + acetyl-CoA + ATP = malonyl-CoA + ADP + phosphate + H(+)</text>
        <dbReference type="Rhea" id="RHEA:11308"/>
        <dbReference type="ChEBI" id="CHEBI:15378"/>
        <dbReference type="ChEBI" id="CHEBI:17544"/>
        <dbReference type="ChEBI" id="CHEBI:30616"/>
        <dbReference type="ChEBI" id="CHEBI:43474"/>
        <dbReference type="ChEBI" id="CHEBI:57288"/>
        <dbReference type="ChEBI" id="CHEBI:57384"/>
        <dbReference type="ChEBI" id="CHEBI:456216"/>
        <dbReference type="EC" id="6.4.1.2"/>
    </reaction>
</comment>
<keyword evidence="8" id="KW-0443">Lipid metabolism</keyword>
<dbReference type="FunFam" id="3.90.226.10:FF:000010">
    <property type="entry name" value="acetyl-CoA carboxylase isoform X2"/>
    <property type="match status" value="1"/>
</dbReference>
<dbReference type="RefSeq" id="XP_005714515.1">
    <property type="nucleotide sequence ID" value="XM_005714458.1"/>
</dbReference>
<dbReference type="GO" id="GO:0006633">
    <property type="term" value="P:fatty acid biosynthetic process"/>
    <property type="evidence" value="ECO:0007669"/>
    <property type="project" value="UniProtKB-KW"/>
</dbReference>
<keyword evidence="5 14" id="KW-0547">Nucleotide-binding</keyword>
<feature type="domain" description="CoA carboxyltransferase N-terminal" evidence="20">
    <location>
        <begin position="1636"/>
        <end position="1980"/>
    </location>
</feature>
<dbReference type="InterPro" id="IPR011763">
    <property type="entry name" value="COA_CT_C"/>
</dbReference>
<dbReference type="SUPFAM" id="SSF52096">
    <property type="entry name" value="ClpP/crotonase"/>
    <property type="match status" value="2"/>
</dbReference>
<dbReference type="PROSITE" id="PS50045">
    <property type="entry name" value="SIGMA54_INTERACT_4"/>
    <property type="match status" value="1"/>
</dbReference>
<dbReference type="InterPro" id="IPR016185">
    <property type="entry name" value="PreATP-grasp_dom_sf"/>
</dbReference>
<dbReference type="Gene3D" id="3.90.1770.10">
    <property type="entry name" value="PreATP-grasp domain"/>
    <property type="match status" value="1"/>
</dbReference>
<dbReference type="UniPathway" id="UPA00655">
    <property type="reaction ID" value="UER00711"/>
</dbReference>
<dbReference type="InterPro" id="IPR011762">
    <property type="entry name" value="COA_CT_N"/>
</dbReference>
<keyword evidence="9" id="KW-0275">Fatty acid biosynthesis</keyword>
<feature type="domain" description="ATP-grasp" evidence="18">
    <location>
        <begin position="186"/>
        <end position="380"/>
    </location>
</feature>
<dbReference type="InterPro" id="IPR005481">
    <property type="entry name" value="BC-like_N"/>
</dbReference>
<dbReference type="FunFam" id="3.30.1490.20:FF:000003">
    <property type="entry name" value="acetyl-CoA carboxylase isoform X1"/>
    <property type="match status" value="1"/>
</dbReference>
<feature type="domain" description="CoA carboxyltransferase C-terminal" evidence="21">
    <location>
        <begin position="1984"/>
        <end position="2309"/>
    </location>
</feature>
<evidence type="ECO:0000256" key="13">
    <source>
        <dbReference type="ARBA" id="ARBA00048600"/>
    </source>
</evidence>
<keyword evidence="10" id="KW-0092">Biotin</keyword>
<dbReference type="InterPro" id="IPR029045">
    <property type="entry name" value="ClpP/crotonase-like_dom_sf"/>
</dbReference>
<evidence type="ECO:0000259" key="17">
    <source>
        <dbReference type="PROSITE" id="PS50968"/>
    </source>
</evidence>
<dbReference type="Gene3D" id="2.40.460.10">
    <property type="entry name" value="Biotin dependent carboxylase carboxyltransferase"/>
    <property type="match status" value="1"/>
</dbReference>
<feature type="domain" description="Sigma-54 factor interaction" evidence="16">
    <location>
        <begin position="896"/>
        <end position="1124"/>
    </location>
</feature>
<dbReference type="GO" id="GO:0006355">
    <property type="term" value="P:regulation of DNA-templated transcription"/>
    <property type="evidence" value="ECO:0007669"/>
    <property type="project" value="InterPro"/>
</dbReference>
<comment type="cofactor">
    <cofactor evidence="1">
        <name>biotin</name>
        <dbReference type="ChEBI" id="CHEBI:57586"/>
    </cofactor>
</comment>
<evidence type="ECO:0000256" key="8">
    <source>
        <dbReference type="ARBA" id="ARBA00023098"/>
    </source>
</evidence>
<dbReference type="GO" id="GO:0046872">
    <property type="term" value="F:metal ion binding"/>
    <property type="evidence" value="ECO:0007669"/>
    <property type="project" value="InterPro"/>
</dbReference>
<dbReference type="STRING" id="2769.R7QB96"/>
<evidence type="ECO:0000256" key="5">
    <source>
        <dbReference type="ARBA" id="ARBA00022741"/>
    </source>
</evidence>
<dbReference type="InterPro" id="IPR005479">
    <property type="entry name" value="CPAse_ATP-bd"/>
</dbReference>
<dbReference type="InterPro" id="IPR013815">
    <property type="entry name" value="ATP_grasp_subdomain_1"/>
</dbReference>
<dbReference type="GO" id="GO:0005524">
    <property type="term" value="F:ATP binding"/>
    <property type="evidence" value="ECO:0007669"/>
    <property type="project" value="UniProtKB-UniRule"/>
</dbReference>
<dbReference type="PROSITE" id="PS50980">
    <property type="entry name" value="COA_CT_NTER"/>
    <property type="match status" value="1"/>
</dbReference>
<feature type="domain" description="Biotin carboxylation" evidence="19">
    <location>
        <begin position="34"/>
        <end position="559"/>
    </location>
</feature>
<dbReference type="PROSITE" id="PS00867">
    <property type="entry name" value="CPSASE_2"/>
    <property type="match status" value="1"/>
</dbReference>
<evidence type="ECO:0000256" key="14">
    <source>
        <dbReference type="PROSITE-ProRule" id="PRU00409"/>
    </source>
</evidence>
<dbReference type="PROSITE" id="PS50975">
    <property type="entry name" value="ATP_GRASP"/>
    <property type="match status" value="1"/>
</dbReference>
<dbReference type="Proteomes" id="UP000012073">
    <property type="component" value="Unassembled WGS sequence"/>
</dbReference>
<dbReference type="Pfam" id="PF00364">
    <property type="entry name" value="Biotin_lipoyl"/>
    <property type="match status" value="1"/>
</dbReference>
<dbReference type="InterPro" id="IPR049076">
    <property type="entry name" value="ACCA"/>
</dbReference>
<reference evidence="23" key="1">
    <citation type="journal article" date="2013" name="Proc. Natl. Acad. Sci. U.S.A.">
        <title>Genome structure and metabolic features in the red seaweed Chondrus crispus shed light on evolution of the Archaeplastida.</title>
        <authorList>
            <person name="Collen J."/>
            <person name="Porcel B."/>
            <person name="Carre W."/>
            <person name="Ball S.G."/>
            <person name="Chaparro C."/>
            <person name="Tonon T."/>
            <person name="Barbeyron T."/>
            <person name="Michel G."/>
            <person name="Noel B."/>
            <person name="Valentin K."/>
            <person name="Elias M."/>
            <person name="Artiguenave F."/>
            <person name="Arun A."/>
            <person name="Aury J.M."/>
            <person name="Barbosa-Neto J.F."/>
            <person name="Bothwell J.H."/>
            <person name="Bouget F.Y."/>
            <person name="Brillet L."/>
            <person name="Cabello-Hurtado F."/>
            <person name="Capella-Gutierrez S."/>
            <person name="Charrier B."/>
            <person name="Cladiere L."/>
            <person name="Cock J.M."/>
            <person name="Coelho S.M."/>
            <person name="Colleoni C."/>
            <person name="Czjzek M."/>
            <person name="Da Silva C."/>
            <person name="Delage L."/>
            <person name="Denoeud F."/>
            <person name="Deschamps P."/>
            <person name="Dittami S.M."/>
            <person name="Gabaldon T."/>
            <person name="Gachon C.M."/>
            <person name="Groisillier A."/>
            <person name="Herve C."/>
            <person name="Jabbari K."/>
            <person name="Katinka M."/>
            <person name="Kloareg B."/>
            <person name="Kowalczyk N."/>
            <person name="Labadie K."/>
            <person name="Leblanc C."/>
            <person name="Lopez P.J."/>
            <person name="McLachlan D.H."/>
            <person name="Meslet-Cladiere L."/>
            <person name="Moustafa A."/>
            <person name="Nehr Z."/>
            <person name="Nyvall Collen P."/>
            <person name="Panaud O."/>
            <person name="Partensky F."/>
            <person name="Poulain J."/>
            <person name="Rensing S.A."/>
            <person name="Rousvoal S."/>
            <person name="Samson G."/>
            <person name="Symeonidi A."/>
            <person name="Weissenbach J."/>
            <person name="Zambounis A."/>
            <person name="Wincker P."/>
            <person name="Boyen C."/>
        </authorList>
    </citation>
    <scope>NUCLEOTIDE SEQUENCE [LARGE SCALE GENOMIC DNA]</scope>
    <source>
        <strain evidence="23">cv. Stackhouse</strain>
    </source>
</reference>
<accession>R7QB96</accession>
<evidence type="ECO:0000259" key="19">
    <source>
        <dbReference type="PROSITE" id="PS50979"/>
    </source>
</evidence>
<comment type="pathway">
    <text evidence="2">Lipid metabolism; malonyl-CoA biosynthesis; malonyl-CoA from acetyl-CoA: step 1/1.</text>
</comment>
<dbReference type="Gene3D" id="3.40.50.20">
    <property type="match status" value="1"/>
</dbReference>
<dbReference type="PROSITE" id="PS50989">
    <property type="entry name" value="COA_CT_CTER"/>
    <property type="match status" value="1"/>
</dbReference>
<evidence type="ECO:0000256" key="12">
    <source>
        <dbReference type="ARBA" id="ARBA00048065"/>
    </source>
</evidence>
<evidence type="ECO:0000259" key="20">
    <source>
        <dbReference type="PROSITE" id="PS50980"/>
    </source>
</evidence>
<dbReference type="OrthoDB" id="1197at2759"/>
<dbReference type="Pfam" id="PF02786">
    <property type="entry name" value="CPSase_L_D2"/>
    <property type="match status" value="1"/>
</dbReference>
<dbReference type="SUPFAM" id="SSF56059">
    <property type="entry name" value="Glutathione synthetase ATP-binding domain-like"/>
    <property type="match status" value="1"/>
</dbReference>
<dbReference type="SMART" id="SM00878">
    <property type="entry name" value="Biotin_carb_C"/>
    <property type="match status" value="1"/>
</dbReference>
<dbReference type="KEGG" id="ccp:CHC_T00009359001"/>
<dbReference type="FunFam" id="3.40.50.20:FF:000005">
    <property type="entry name" value="acetyl-CoA carboxylase isoform X2"/>
    <property type="match status" value="1"/>
</dbReference>
<evidence type="ECO:0000256" key="2">
    <source>
        <dbReference type="ARBA" id="ARBA00004956"/>
    </source>
</evidence>
<feature type="compositionally biased region" description="Polar residues" evidence="15">
    <location>
        <begin position="1430"/>
        <end position="1454"/>
    </location>
</feature>
<feature type="region of interest" description="Disordered" evidence="15">
    <location>
        <begin position="1265"/>
        <end position="1286"/>
    </location>
</feature>
<keyword evidence="6" id="KW-0276">Fatty acid metabolism</keyword>
<evidence type="ECO:0000256" key="10">
    <source>
        <dbReference type="ARBA" id="ARBA00023267"/>
    </source>
</evidence>
<dbReference type="SUPFAM" id="SSF51230">
    <property type="entry name" value="Single hybrid motif"/>
    <property type="match status" value="1"/>
</dbReference>
<evidence type="ECO:0000256" key="3">
    <source>
        <dbReference type="ARBA" id="ARBA00022516"/>
    </source>
</evidence>
<dbReference type="GeneID" id="17322232"/>
<dbReference type="InterPro" id="IPR002078">
    <property type="entry name" value="Sigma_54_int"/>
</dbReference>
<dbReference type="GO" id="GO:2001295">
    <property type="term" value="P:malonyl-CoA biosynthetic process"/>
    <property type="evidence" value="ECO:0007669"/>
    <property type="project" value="UniProtKB-UniPathway"/>
</dbReference>
<keyword evidence="23" id="KW-1185">Reference proteome</keyword>
<dbReference type="EMBL" id="HG001706">
    <property type="protein sequence ID" value="CDF34696.1"/>
    <property type="molecule type" value="Genomic_DNA"/>
</dbReference>
<organism evidence="22 23">
    <name type="scientific">Chondrus crispus</name>
    <name type="common">Carrageen Irish moss</name>
    <name type="synonym">Polymorpha crispa</name>
    <dbReference type="NCBI Taxonomy" id="2769"/>
    <lineage>
        <taxon>Eukaryota</taxon>
        <taxon>Rhodophyta</taxon>
        <taxon>Florideophyceae</taxon>
        <taxon>Rhodymeniophycidae</taxon>
        <taxon>Gigartinales</taxon>
        <taxon>Gigartinaceae</taxon>
        <taxon>Chondrus</taxon>
    </lineage>
</organism>
<evidence type="ECO:0000256" key="15">
    <source>
        <dbReference type="SAM" id="MobiDB-lite"/>
    </source>
</evidence>
<dbReference type="OMA" id="PTPKGHC"/>
<dbReference type="Pfam" id="PF21385">
    <property type="entry name" value="ACCA_BT"/>
    <property type="match status" value="1"/>
</dbReference>
<gene>
    <name evidence="22" type="ORF">CHC_T00009359001</name>
</gene>
<dbReference type="CDD" id="cd06850">
    <property type="entry name" value="biotinyl_domain"/>
    <property type="match status" value="1"/>
</dbReference>
<dbReference type="Pfam" id="PF08326">
    <property type="entry name" value="ACC_central"/>
    <property type="match status" value="2"/>
</dbReference>
<dbReference type="SUPFAM" id="SSF51246">
    <property type="entry name" value="Rudiment single hybrid motif"/>
    <property type="match status" value="1"/>
</dbReference>
<feature type="compositionally biased region" description="Low complexity" evidence="15">
    <location>
        <begin position="1265"/>
        <end position="1280"/>
    </location>
</feature>
<dbReference type="FunFam" id="2.40.50.100:FF:000005">
    <property type="entry name" value="Acetyl-CoA carboxylase 1"/>
    <property type="match status" value="1"/>
</dbReference>
<evidence type="ECO:0000313" key="23">
    <source>
        <dbReference type="Proteomes" id="UP000012073"/>
    </source>
</evidence>
<evidence type="ECO:0000259" key="16">
    <source>
        <dbReference type="PROSITE" id="PS50045"/>
    </source>
</evidence>
<dbReference type="GO" id="GO:0003989">
    <property type="term" value="F:acetyl-CoA carboxylase activity"/>
    <property type="evidence" value="ECO:0007669"/>
    <property type="project" value="UniProtKB-EC"/>
</dbReference>
<evidence type="ECO:0000256" key="11">
    <source>
        <dbReference type="ARBA" id="ARBA00023268"/>
    </source>
</evidence>
<comment type="catalytic activity">
    <reaction evidence="13">
        <text>N(6)-biotinyl-L-lysyl-[protein] + hydrogencarbonate + ATP = N(6)-carboxybiotinyl-L-lysyl-[protein] + ADP + phosphate + H(+)</text>
        <dbReference type="Rhea" id="RHEA:13501"/>
        <dbReference type="Rhea" id="RHEA-COMP:10505"/>
        <dbReference type="Rhea" id="RHEA-COMP:10506"/>
        <dbReference type="ChEBI" id="CHEBI:15378"/>
        <dbReference type="ChEBI" id="CHEBI:17544"/>
        <dbReference type="ChEBI" id="CHEBI:30616"/>
        <dbReference type="ChEBI" id="CHEBI:43474"/>
        <dbReference type="ChEBI" id="CHEBI:83144"/>
        <dbReference type="ChEBI" id="CHEBI:83145"/>
        <dbReference type="ChEBI" id="CHEBI:456216"/>
        <dbReference type="EC" id="6.3.4.14"/>
    </reaction>
</comment>
<dbReference type="InterPro" id="IPR011764">
    <property type="entry name" value="Biotin_carboxylation_dom"/>
</dbReference>
<evidence type="ECO:0000313" key="22">
    <source>
        <dbReference type="EMBL" id="CDF34696.1"/>
    </source>
</evidence>
<dbReference type="InterPro" id="IPR000089">
    <property type="entry name" value="Biotin_lipoyl"/>
</dbReference>
<dbReference type="Pfam" id="PF00289">
    <property type="entry name" value="Biotin_carb_N"/>
    <property type="match status" value="1"/>
</dbReference>
<sequence length="2467" mass="272541">MTRTHDESPSLANAERDSKHPIDDYVKSLEGKRSIRKILIANNGIAAVKAIRSIRRWSYETFGNERAVEFVSMATPEDVSANAEYVRMADMWTSVPGGSNNHNFANVDLITDIADRFSCDAVWAGWGHASENPDLPAKLSSMGITFLGPNPKSMYALGDKIASTIIAQSANVPTVAWSGSHLTVDYKDLGSVPDDVYQEACILSADHARRVAEKVGYPLVVKASEGGGGKGIRVVFEENAICAAYRQVASEVPGSPIFLMRLVQDARHLEVQIVADETGDAIALYGRDCSVQRRHQKIIEEGPVVAAPPAVWKGLERAAIALAKEVGYVGAGTVEYLYKGDKENGEFYFLELNPRLQVEHPVTEWITGVNLPALQLHIGMGIPLKNVATIRKFLGLPEVMLPMSEPHVHPTTTSPFKSTSTPFHVGDKDSLEELHIDSPVPPHGHVIACRVTAENPDEGFQPTSGAIQELTFRNTPNVWGYFSVGASGGVHEFADSQFGHLFAWGDTRESSRRSLVLALKELSIRGDIRTTVEYLIKLLEMEAFKENRITTAWLDSLIADKVAAEKPPTDLAVVIGAVCRAHMDFSARAESFTKCLERGQLPPLDKTLVEFPVELIYEDVKYSFTVTRSDVSAFKVRLAENGDADAGGSSSVLAELRTLADGARLVLANGRSHVCYAREEPAGLRLSIDGKTCLFPKDYDPTTLSSSVSGKLVRYLVESDEHVEVGQPYVELEVMKMYLTLSTPESGRIRLLAPEASSIEIGDVIARLELDDPSKVRRAELFHGHLPNFAPPQALGSKPHQQFVSAKRDVILLLRGFDARPSALEDFMDAIDDVRVCAGEIREVLSSLSGRIPTRVSQSIEAELRSMLAKAGVPETKDLGGRVKLHGRFAVSDDGVHLGSEEWLARAQLVSLSVSRILLSCQGIPEAEELANVARQYTNGTVLATTLAHMLDEYLDIEKLFARRTGGAADALFELRDAKKGDLASVVEVAASHVRLKDKNSALVRFLKTLTAPSAAAVLAEENAQTAEFKARLHQLSQLYAPEYSDIALRARLMLADLRKPHFHQRRSSVLKLLQQVVNCDPDQQESALQNMVSMSESILDVLVSFVLPSNNDDVSPAVRKIAAKIQLLRSYRAYEVTNLEVVTGAQSNSSLTAEWRFRFLKRDDSNTIANDISNTVKNPVQMPRGITSFDSADNLSNAIGGACDPLNDDSLRVGLLAAFNQWETMEEEFDSILESHANKSEVSSERDVNVMTILLRWDSNAFSNSMSTSDKSSSRNSKSGVEHGDDLRDPFASESVVSQALSQFCKAKGSRRDLAAKAGLKSITFIVAPAPSNESVTYPGFYTFRVKGGFEEDPIYRHIDPPMAFQLELSRLSNFSINRFGYPTRSVHVFFAQDKTTPRRMHGGGPAIRERPPLRNGSVEEKAPAANRVGSSSASEIIESKTTMGKSNPTKTGCPQEDPKPMTGRVDRDVDARFFVRAVIRQADVFANSKDGAVVSMPEAERTFVEALDAIEMASCDRRFRRTDFNHIFLNVVPPVQIDIDDVEAICRRMFQRYAIRCWSLRVFAVEIKVAALVVENDTPSTTIPLRFLLFNPTGHMLRVESYVESTDRNSGIEKIISVSQQNPGSLHGSLVSEPYPVMDRIQRRRVVAQAMETTYVYDFLQIFTKQLQQLWRRYSEERLLGGFRRHKIPVSLIDSTELVLCHAGNEGDEPQLVEAKRQPGLNDIGMVSWLCTLRTPEYPQGREVIIIANDITFRSGSFGPDEDALFYAASKKSRQEGIPRIYLAANSGARIGVADEIRECLQVDWIDPSMPSKGFKRLAVKECDLPNVANFIKTGKKIGEDMVEVVDIIGEEHGLGVENLMGSGLIAGETSKAYDETFTLTYVTARSVGIGAYLVRLGQRVIQKKSAAPIILTGFSALNKVLGHEVYLSNEQLGGAKVMFPNGISHAVVKDDVQGVSAILNWLSYVPRVRGDRLPIIESRDPVARPVFSKPPSTGQAYDPRVKLIAGESDSSTEEHRFLGGLFDKDSFREYLDGWAKTVVVGRGRLGGVPTGIVAVETRSVERVTPADPASPETRECVVTQAGQVWYPDSAAKTARAIRDFDREGLPLFILANWRGFSGGMRDMYDEILKSGSEIVDALRSYKQPVFVYIPPGGELRGGAWVVLDTLINPAKIEMYADSNSRGGVLEPEGTVDVKYRRRNIIKTMHRLDPKLRKLDQELSEGKRSGGFLSDERKRAIYEAVYAREVEILPVYRNVATAFCDLHDTPGRLLAKKAIRDVIEWHNARSFFYWRMQRRLAEERMREKLSIADQSLSHEEITGLLKKWAADYKMESGMSGHTTGDDEMNTEAFPNDSGTSSFEKDDKWIFHWLEVEEDAIEKRIEKVRTASIASSVSCSYKQSREGFLDGIESAMRNCSSGGERSDLISAIQSKIGLVTSSGTTSSSSLGILSRLGKLGWDRDRSLGLR</sequence>
<evidence type="ECO:0000256" key="1">
    <source>
        <dbReference type="ARBA" id="ARBA00001953"/>
    </source>
</evidence>
<dbReference type="Gene3D" id="3.30.470.20">
    <property type="entry name" value="ATP-grasp fold, B domain"/>
    <property type="match status" value="1"/>
</dbReference>
<dbReference type="PANTHER" id="PTHR45728">
    <property type="entry name" value="ACETYL-COA CARBOXYLASE, ISOFORM A"/>
    <property type="match status" value="1"/>
</dbReference>
<dbReference type="Gramene" id="CDF34696">
    <property type="protein sequence ID" value="CDF34696"/>
    <property type="gene ID" value="CHC_T00009359001"/>
</dbReference>
<evidence type="ECO:0000256" key="4">
    <source>
        <dbReference type="ARBA" id="ARBA00022598"/>
    </source>
</evidence>
<evidence type="ECO:0000256" key="9">
    <source>
        <dbReference type="ARBA" id="ARBA00023160"/>
    </source>
</evidence>
<dbReference type="Gene3D" id="3.90.226.10">
    <property type="entry name" value="2-enoyl-CoA Hydratase, Chain A, domain 1"/>
    <property type="match status" value="2"/>
</dbReference>
<evidence type="ECO:0000256" key="7">
    <source>
        <dbReference type="ARBA" id="ARBA00022840"/>
    </source>
</evidence>
<dbReference type="Pfam" id="PF01039">
    <property type="entry name" value="Carboxyl_trans"/>
    <property type="match status" value="1"/>
</dbReference>
<keyword evidence="11" id="KW-0511">Multifunctional enzyme</keyword>
<dbReference type="InterPro" id="IPR013537">
    <property type="entry name" value="AcCoA_COase_cen"/>
</dbReference>
<dbReference type="GO" id="GO:0004075">
    <property type="term" value="F:biotin carboxylase activity"/>
    <property type="evidence" value="ECO:0007669"/>
    <property type="project" value="UniProtKB-EC"/>
</dbReference>
<dbReference type="InterPro" id="IPR049074">
    <property type="entry name" value="ACCA_BT"/>
</dbReference>
<dbReference type="InterPro" id="IPR011053">
    <property type="entry name" value="Single_hybrid_motif"/>
</dbReference>
<keyword evidence="7 14" id="KW-0067">ATP-binding</keyword>
<evidence type="ECO:0000259" key="18">
    <source>
        <dbReference type="PROSITE" id="PS50975"/>
    </source>
</evidence>
<evidence type="ECO:0000259" key="21">
    <source>
        <dbReference type="PROSITE" id="PS50989"/>
    </source>
</evidence>
<dbReference type="InterPro" id="IPR011761">
    <property type="entry name" value="ATP-grasp"/>
</dbReference>
<dbReference type="PhylomeDB" id="R7QB96"/>
<dbReference type="Pfam" id="PF02785">
    <property type="entry name" value="Biotin_carb_C"/>
    <property type="match status" value="1"/>
</dbReference>
<name>R7QB96_CHOCR</name>
<dbReference type="PROSITE" id="PS50968">
    <property type="entry name" value="BIOTINYL_LIPOYL"/>
    <property type="match status" value="1"/>
</dbReference>
<proteinExistence type="predicted"/>
<dbReference type="PANTHER" id="PTHR45728:SF3">
    <property type="entry name" value="ACETYL-COA CARBOXYLASE"/>
    <property type="match status" value="1"/>
</dbReference>
<dbReference type="SUPFAM" id="SSF52440">
    <property type="entry name" value="PreATP-grasp domain"/>
    <property type="match status" value="1"/>
</dbReference>
<evidence type="ECO:0000256" key="6">
    <source>
        <dbReference type="ARBA" id="ARBA00022832"/>
    </source>
</evidence>
<feature type="domain" description="Lipoyl-binding" evidence="17">
    <location>
        <begin position="695"/>
        <end position="769"/>
    </location>
</feature>
<dbReference type="PROSITE" id="PS50979">
    <property type="entry name" value="BC"/>
    <property type="match status" value="1"/>
</dbReference>
<dbReference type="InterPro" id="IPR005482">
    <property type="entry name" value="Biotin_COase_C"/>
</dbReference>
<dbReference type="PROSITE" id="PS00866">
    <property type="entry name" value="CPSASE_1"/>
    <property type="match status" value="1"/>
</dbReference>
<keyword evidence="4" id="KW-0436">Ligase</keyword>